<gene>
    <name evidence="3" type="ORF">FGL85_02305</name>
    <name evidence="2" type="ORF">P1N92_09820</name>
</gene>
<dbReference type="PANTHER" id="PTHR37305:SF1">
    <property type="entry name" value="MEMBRANE PROTEIN"/>
    <property type="match status" value="1"/>
</dbReference>
<dbReference type="Proteomes" id="UP000321296">
    <property type="component" value="Chromosome"/>
</dbReference>
<dbReference type="GO" id="GO:0005886">
    <property type="term" value="C:plasma membrane"/>
    <property type="evidence" value="ECO:0007669"/>
    <property type="project" value="UniProtKB-SubCell"/>
</dbReference>
<dbReference type="GO" id="GO:0140359">
    <property type="term" value="F:ABC-type transporter activity"/>
    <property type="evidence" value="ECO:0007669"/>
    <property type="project" value="InterPro"/>
</dbReference>
<dbReference type="GeneID" id="64343679"/>
<keyword evidence="1" id="KW-0812">Transmembrane</keyword>
<dbReference type="AlphaFoldDB" id="A0A5B8SXK5"/>
<keyword evidence="5" id="KW-1185">Reference proteome</keyword>
<keyword evidence="1" id="KW-0472">Membrane</keyword>
<evidence type="ECO:0000256" key="1">
    <source>
        <dbReference type="SAM" id="Phobius"/>
    </source>
</evidence>
<evidence type="ECO:0000313" key="5">
    <source>
        <dbReference type="Proteomes" id="UP001529201"/>
    </source>
</evidence>
<evidence type="ECO:0000313" key="4">
    <source>
        <dbReference type="Proteomes" id="UP000321296"/>
    </source>
</evidence>
<feature type="transmembrane region" description="Helical" evidence="1">
    <location>
        <begin position="75"/>
        <end position="96"/>
    </location>
</feature>
<keyword evidence="1" id="KW-1133">Transmembrane helix</keyword>
<dbReference type="EMBL" id="JARGDN010000017">
    <property type="protein sequence ID" value="MDG9734399.1"/>
    <property type="molecule type" value="Genomic_DNA"/>
</dbReference>
<dbReference type="EMBL" id="CP042383">
    <property type="protein sequence ID" value="QEA41436.1"/>
    <property type="molecule type" value="Genomic_DNA"/>
</dbReference>
<feature type="transmembrane region" description="Helical" evidence="1">
    <location>
        <begin position="122"/>
        <end position="147"/>
    </location>
</feature>
<evidence type="ECO:0000313" key="2">
    <source>
        <dbReference type="EMBL" id="MDG9734399.1"/>
    </source>
</evidence>
<dbReference type="RefSeq" id="WP_010275942.1">
    <property type="nucleotide sequence ID" value="NZ_CP042383.1"/>
</dbReference>
<reference evidence="2 5" key="2">
    <citation type="submission" date="2023-02" db="EMBL/GenBank/DDBJ databases">
        <title>Antimicrobial susceptibility testing and tentative epidemiological cut-off values for Lactobacillaceae family species intended for ingestion.</title>
        <authorList>
            <person name="Noehr-Meldgaard K."/>
            <person name="Struve C."/>
            <person name="Ingmer H."/>
            <person name="Koza A."/>
            <person name="Al-Nakeeb K."/>
            <person name="Agersoe Y."/>
        </authorList>
    </citation>
    <scope>NUCLEOTIDE SEQUENCE [LARGE SCALE GENOMIC DNA]</scope>
    <source>
        <strain evidence="2 5">DSM 20193</strain>
    </source>
</reference>
<dbReference type="KEGG" id="lpse:FGL85_02305"/>
<sequence>MLKNIYVKSLFERRIGVLCWSIGIFLLIFGVGLMFPSMRDLFGKDMAQIPKEFQGWFGETTNIMTTFSGYMATELVGNIGIMLVIMAILYGITFIAGDEEKNVLQSLLTLPVSRTQVYFQKYFALTTINILAIIVWAIAVLAVALTLNEPLKFSVLFKIIVMFFLTNMTLSTFAYSLSAISGKRSVGGIVTGCYAFLAYFVNALSAQSDIVAKINYLSIFKYADYISLVNRAIDLNNVVLMLSLIVLFVISGLLIFTRRDIQLN</sequence>
<organism evidence="3 4">
    <name type="scientific">Leuconostoc pseudomesenteroides</name>
    <dbReference type="NCBI Taxonomy" id="33968"/>
    <lineage>
        <taxon>Bacteria</taxon>
        <taxon>Bacillati</taxon>
        <taxon>Bacillota</taxon>
        <taxon>Bacilli</taxon>
        <taxon>Lactobacillales</taxon>
        <taxon>Lactobacillaceae</taxon>
        <taxon>Leuconostoc</taxon>
    </lineage>
</organism>
<feature type="transmembrane region" description="Helical" evidence="1">
    <location>
        <begin position="153"/>
        <end position="174"/>
    </location>
</feature>
<feature type="transmembrane region" description="Helical" evidence="1">
    <location>
        <begin position="15"/>
        <end position="35"/>
    </location>
</feature>
<dbReference type="Proteomes" id="UP001529201">
    <property type="component" value="Unassembled WGS sequence"/>
</dbReference>
<feature type="transmembrane region" description="Helical" evidence="1">
    <location>
        <begin position="186"/>
        <end position="206"/>
    </location>
</feature>
<feature type="transmembrane region" description="Helical" evidence="1">
    <location>
        <begin position="238"/>
        <end position="256"/>
    </location>
</feature>
<proteinExistence type="predicted"/>
<dbReference type="Pfam" id="PF12679">
    <property type="entry name" value="ABC2_membrane_2"/>
    <property type="match status" value="1"/>
</dbReference>
<reference evidence="3 4" key="1">
    <citation type="submission" date="2019-06" db="EMBL/GenBank/DDBJ databases">
        <title>Genome analyses of bacteria isolated from kimchi.</title>
        <authorList>
            <person name="Lee S."/>
            <person name="Ahn S."/>
            <person name="Roh S."/>
        </authorList>
    </citation>
    <scope>NUCLEOTIDE SEQUENCE [LARGE SCALE GENOMIC DNA]</scope>
    <source>
        <strain evidence="3 4">CBA3630</strain>
    </source>
</reference>
<dbReference type="PANTHER" id="PTHR37305">
    <property type="entry name" value="INTEGRAL MEMBRANE PROTEIN-RELATED"/>
    <property type="match status" value="1"/>
</dbReference>
<accession>A0A5B8SXK5</accession>
<name>A0A5B8SXK5_LEUPS</name>
<evidence type="ECO:0000313" key="3">
    <source>
        <dbReference type="EMBL" id="QEA41436.1"/>
    </source>
</evidence>
<protein>
    <submittedName>
        <fullName evidence="3">ABC transporter permease subunit</fullName>
    </submittedName>
</protein>